<dbReference type="PANTHER" id="PTHR30273:SF2">
    <property type="entry name" value="PROTEIN FECR"/>
    <property type="match status" value="1"/>
</dbReference>
<proteinExistence type="predicted"/>
<keyword evidence="4" id="KW-1185">Reference proteome</keyword>
<comment type="caution">
    <text evidence="3">The sequence shown here is derived from an EMBL/GenBank/DDBJ whole genome shotgun (WGS) entry which is preliminary data.</text>
</comment>
<dbReference type="Pfam" id="PF04773">
    <property type="entry name" value="FecR"/>
    <property type="match status" value="1"/>
</dbReference>
<gene>
    <name evidence="3" type="ORF">F6X51_15695</name>
</gene>
<reference evidence="3 4" key="1">
    <citation type="submission" date="2019-09" db="EMBL/GenBank/DDBJ databases">
        <title>YIM 132548 draft genome.</title>
        <authorList>
            <person name="Jiang L."/>
        </authorList>
    </citation>
    <scope>NUCLEOTIDE SEQUENCE [LARGE SCALE GENOMIC DNA]</scope>
    <source>
        <strain evidence="3 4">YIM 132548</strain>
    </source>
</reference>
<dbReference type="Gene3D" id="2.60.120.1440">
    <property type="match status" value="1"/>
</dbReference>
<evidence type="ECO:0000313" key="3">
    <source>
        <dbReference type="EMBL" id="KAB1072436.1"/>
    </source>
</evidence>
<evidence type="ECO:0000313" key="4">
    <source>
        <dbReference type="Proteomes" id="UP000441523"/>
    </source>
</evidence>
<name>A0A6N6MPJ6_9HYPH</name>
<evidence type="ECO:0000259" key="2">
    <source>
        <dbReference type="Pfam" id="PF04773"/>
    </source>
</evidence>
<feature type="domain" description="FecR protein" evidence="2">
    <location>
        <begin position="52"/>
        <end position="136"/>
    </location>
</feature>
<protein>
    <submittedName>
        <fullName evidence="3">FecR domain-containing protein</fullName>
    </submittedName>
</protein>
<feature type="chain" id="PRO_5026844382" evidence="1">
    <location>
        <begin position="37"/>
        <end position="182"/>
    </location>
</feature>
<dbReference type="RefSeq" id="WP_150964628.1">
    <property type="nucleotide sequence ID" value="NZ_VZZJ01000013.1"/>
</dbReference>
<dbReference type="EMBL" id="VZZJ01000013">
    <property type="protein sequence ID" value="KAB1072436.1"/>
    <property type="molecule type" value="Genomic_DNA"/>
</dbReference>
<dbReference type="InterPro" id="IPR006860">
    <property type="entry name" value="FecR"/>
</dbReference>
<keyword evidence="1" id="KW-0732">Signal</keyword>
<dbReference type="AlphaFoldDB" id="A0A6N6MPJ6"/>
<accession>A0A6N6MPJ6</accession>
<sequence length="182" mass="18656">MLDVVPGRSGRTGPLRITAAAAVLAIAALGSGAAEAQSRGCTVTPYTDPPRQVLSCADGLTVSAETGTAYKLVDRNHDGRPESAEVTSRGLLIDVPPRRGGFQILTPHAVASVRGTVWAVDVSAQKTAVFVRAGSVAVARPGGPAVTLRAGEGVDVEAGGNSLHVQRWSPERAAGLLARFGR</sequence>
<organism evidence="3 4">
    <name type="scientific">Methylobacterium planeticum</name>
    <dbReference type="NCBI Taxonomy" id="2615211"/>
    <lineage>
        <taxon>Bacteria</taxon>
        <taxon>Pseudomonadati</taxon>
        <taxon>Pseudomonadota</taxon>
        <taxon>Alphaproteobacteria</taxon>
        <taxon>Hyphomicrobiales</taxon>
        <taxon>Methylobacteriaceae</taxon>
        <taxon>Methylobacterium</taxon>
    </lineage>
</organism>
<dbReference type="Proteomes" id="UP000441523">
    <property type="component" value="Unassembled WGS sequence"/>
</dbReference>
<dbReference type="InterPro" id="IPR012373">
    <property type="entry name" value="Ferrdict_sens_TM"/>
</dbReference>
<feature type="signal peptide" evidence="1">
    <location>
        <begin position="1"/>
        <end position="36"/>
    </location>
</feature>
<dbReference type="GO" id="GO:0016989">
    <property type="term" value="F:sigma factor antagonist activity"/>
    <property type="evidence" value="ECO:0007669"/>
    <property type="project" value="TreeGrafter"/>
</dbReference>
<evidence type="ECO:0000256" key="1">
    <source>
        <dbReference type="SAM" id="SignalP"/>
    </source>
</evidence>
<dbReference type="PANTHER" id="PTHR30273">
    <property type="entry name" value="PERIPLASMIC SIGNAL SENSOR AND SIGMA FACTOR ACTIVATOR FECR-RELATED"/>
    <property type="match status" value="1"/>
</dbReference>